<organism evidence="6 7">
    <name type="scientific">Lagenidium giganteum</name>
    <dbReference type="NCBI Taxonomy" id="4803"/>
    <lineage>
        <taxon>Eukaryota</taxon>
        <taxon>Sar</taxon>
        <taxon>Stramenopiles</taxon>
        <taxon>Oomycota</taxon>
        <taxon>Peronosporomycetes</taxon>
        <taxon>Pythiales</taxon>
        <taxon>Pythiaceae</taxon>
    </lineage>
</organism>
<dbReference type="InterPro" id="IPR000742">
    <property type="entry name" value="EGF"/>
</dbReference>
<evidence type="ECO:0000256" key="1">
    <source>
        <dbReference type="ARBA" id="ARBA00022536"/>
    </source>
</evidence>
<keyword evidence="2" id="KW-0677">Repeat</keyword>
<dbReference type="PROSITE" id="PS01186">
    <property type="entry name" value="EGF_2"/>
    <property type="match status" value="2"/>
</dbReference>
<dbReference type="Pfam" id="PF23106">
    <property type="entry name" value="EGF_Teneurin"/>
    <property type="match status" value="1"/>
</dbReference>
<keyword evidence="1 4" id="KW-0245">EGF-like domain</keyword>
<dbReference type="PRINTS" id="PR00011">
    <property type="entry name" value="EGFLAMININ"/>
</dbReference>
<evidence type="ECO:0000256" key="3">
    <source>
        <dbReference type="ARBA" id="ARBA00023157"/>
    </source>
</evidence>
<dbReference type="Gene3D" id="2.10.25.10">
    <property type="entry name" value="Laminin"/>
    <property type="match status" value="3"/>
</dbReference>
<reference evidence="6" key="2">
    <citation type="journal article" date="2023" name="Microbiol Resour">
        <title>Decontamination and Annotation of the Draft Genome Sequence of the Oomycete Lagenidium giganteum ARSEF 373.</title>
        <authorList>
            <person name="Morgan W.R."/>
            <person name="Tartar A."/>
        </authorList>
    </citation>
    <scope>NUCLEOTIDE SEQUENCE</scope>
    <source>
        <strain evidence="6">ARSEF 373</strain>
    </source>
</reference>
<evidence type="ECO:0000259" key="5">
    <source>
        <dbReference type="PROSITE" id="PS50026"/>
    </source>
</evidence>
<dbReference type="Proteomes" id="UP001146120">
    <property type="component" value="Unassembled WGS sequence"/>
</dbReference>
<dbReference type="PANTHER" id="PTHR11219">
    <property type="entry name" value="TENEURIN AND N-ACETYLGLUCOSAMINE-1-PHOSPHODIESTER ALPHA-N-ACETYLGLUCOSAMINIDASE"/>
    <property type="match status" value="1"/>
</dbReference>
<accession>A0AAV2YDT7</accession>
<name>A0AAV2YDT7_9STRA</name>
<dbReference type="EMBL" id="DAKRPA010000436">
    <property type="protein sequence ID" value="DAZ92410.1"/>
    <property type="molecule type" value="Genomic_DNA"/>
</dbReference>
<proteinExistence type="predicted"/>
<evidence type="ECO:0000256" key="4">
    <source>
        <dbReference type="PROSITE-ProRule" id="PRU00076"/>
    </source>
</evidence>
<feature type="disulfide bond" evidence="4">
    <location>
        <begin position="224"/>
        <end position="233"/>
    </location>
</feature>
<feature type="disulfide bond" evidence="4">
    <location>
        <begin position="205"/>
        <end position="215"/>
    </location>
</feature>
<dbReference type="InterPro" id="IPR013111">
    <property type="entry name" value="EGF_extracell"/>
</dbReference>
<keyword evidence="3 4" id="KW-1015">Disulfide bond</keyword>
<evidence type="ECO:0000313" key="7">
    <source>
        <dbReference type="Proteomes" id="UP001146120"/>
    </source>
</evidence>
<sequence>MLGNCNGHGRCNTATKTCSCMEGYGAPTDVAVYKTPDCSLRTCPSGPSWFSIPTAANSAGKVMECSGAGFCDRNSGQCKCLAGFEGADCQRASCPNGCSGHGRCFTMSELATLTQALPLSAPTTYGGAVTTTTWDQDRVQGCVCDSSWDVGLGANQRQTPQYFGADCSLMHCPSGNDPMTAVDETDCSGVTAPGGVGVGLTGNICHVDCSNRGICDYSSGTCRCFDGFYGSNCASLSPVT</sequence>
<dbReference type="PROSITE" id="PS50026">
    <property type="entry name" value="EGF_3"/>
    <property type="match status" value="1"/>
</dbReference>
<feature type="domain" description="EGF-like" evidence="5">
    <location>
        <begin position="201"/>
        <end position="234"/>
    </location>
</feature>
<dbReference type="InterPro" id="IPR051216">
    <property type="entry name" value="Teneurin"/>
</dbReference>
<evidence type="ECO:0000313" key="6">
    <source>
        <dbReference type="EMBL" id="DAZ92410.1"/>
    </source>
</evidence>
<reference evidence="6" key="1">
    <citation type="submission" date="2022-11" db="EMBL/GenBank/DDBJ databases">
        <authorList>
            <person name="Morgan W.R."/>
            <person name="Tartar A."/>
        </authorList>
    </citation>
    <scope>NUCLEOTIDE SEQUENCE</scope>
    <source>
        <strain evidence="6">ARSEF 373</strain>
    </source>
</reference>
<keyword evidence="7" id="KW-1185">Reference proteome</keyword>
<comment type="caution">
    <text evidence="4">Lacks conserved residue(s) required for the propagation of feature annotation.</text>
</comment>
<evidence type="ECO:0000256" key="2">
    <source>
        <dbReference type="ARBA" id="ARBA00022737"/>
    </source>
</evidence>
<dbReference type="Pfam" id="PF07974">
    <property type="entry name" value="EGF_2"/>
    <property type="match status" value="1"/>
</dbReference>
<protein>
    <recommendedName>
        <fullName evidence="5">EGF-like domain-containing protein</fullName>
    </recommendedName>
</protein>
<dbReference type="PROSITE" id="PS00022">
    <property type="entry name" value="EGF_1"/>
    <property type="match status" value="2"/>
</dbReference>
<gene>
    <name evidence="6" type="ORF">N0F65_000194</name>
</gene>
<dbReference type="SMART" id="SM00181">
    <property type="entry name" value="EGF"/>
    <property type="match status" value="2"/>
</dbReference>
<comment type="caution">
    <text evidence="6">The sequence shown here is derived from an EMBL/GenBank/DDBJ whole genome shotgun (WGS) entry which is preliminary data.</text>
</comment>
<dbReference type="AlphaFoldDB" id="A0AAV2YDT7"/>
<dbReference type="PANTHER" id="PTHR11219:SF69">
    <property type="entry name" value="TENEURIN-A"/>
    <property type="match status" value="1"/>
</dbReference>